<gene>
    <name evidence="7" type="ORF">SAMN05444392_102286</name>
</gene>
<dbReference type="CDD" id="cd02440">
    <property type="entry name" value="AdoMet_MTases"/>
    <property type="match status" value="1"/>
</dbReference>
<evidence type="ECO:0000256" key="2">
    <source>
        <dbReference type="ARBA" id="ARBA00022603"/>
    </source>
</evidence>
<dbReference type="EC" id="2.1.1.-" evidence="5"/>
<dbReference type="GO" id="GO:0003677">
    <property type="term" value="F:DNA binding"/>
    <property type="evidence" value="ECO:0007669"/>
    <property type="project" value="InterPro"/>
</dbReference>
<dbReference type="InterPro" id="IPR029063">
    <property type="entry name" value="SAM-dependent_MTases_sf"/>
</dbReference>
<dbReference type="Gene3D" id="3.40.50.150">
    <property type="entry name" value="Vaccinia Virus protein VP39"/>
    <property type="match status" value="1"/>
</dbReference>
<dbReference type="AlphaFoldDB" id="A0A1M4VC12"/>
<keyword evidence="4" id="KW-0680">Restriction system</keyword>
<protein>
    <recommendedName>
        <fullName evidence="5">Methyltransferase</fullName>
        <ecNumber evidence="5">2.1.1.-</ecNumber>
    </recommendedName>
</protein>
<dbReference type="GO" id="GO:0009307">
    <property type="term" value="P:DNA restriction-modification system"/>
    <property type="evidence" value="ECO:0007669"/>
    <property type="project" value="UniProtKB-KW"/>
</dbReference>
<evidence type="ECO:0000256" key="5">
    <source>
        <dbReference type="RuleBase" id="RU362026"/>
    </source>
</evidence>
<keyword evidence="2 7" id="KW-0489">Methyltransferase</keyword>
<evidence type="ECO:0000256" key="4">
    <source>
        <dbReference type="ARBA" id="ARBA00022747"/>
    </source>
</evidence>
<dbReference type="GO" id="GO:0005737">
    <property type="term" value="C:cytoplasm"/>
    <property type="evidence" value="ECO:0007669"/>
    <property type="project" value="TreeGrafter"/>
</dbReference>
<dbReference type="STRING" id="112248.SAMN05444392_102286"/>
<dbReference type="InterPro" id="IPR002941">
    <property type="entry name" value="DNA_methylase_N4/N6"/>
</dbReference>
<dbReference type="OrthoDB" id="9800801at2"/>
<dbReference type="GO" id="GO:0008170">
    <property type="term" value="F:N-methyltransferase activity"/>
    <property type="evidence" value="ECO:0007669"/>
    <property type="project" value="InterPro"/>
</dbReference>
<dbReference type="PANTHER" id="PTHR13370:SF3">
    <property type="entry name" value="TRNA (GUANINE(10)-N2)-METHYLTRANSFERASE HOMOLOG"/>
    <property type="match status" value="1"/>
</dbReference>
<dbReference type="PRINTS" id="PR00508">
    <property type="entry name" value="S21N4MTFRASE"/>
</dbReference>
<dbReference type="Pfam" id="PF01555">
    <property type="entry name" value="N6_N4_Mtase"/>
    <property type="match status" value="1"/>
</dbReference>
<keyword evidence="3 7" id="KW-0808">Transferase</keyword>
<evidence type="ECO:0000259" key="6">
    <source>
        <dbReference type="Pfam" id="PF01555"/>
    </source>
</evidence>
<name>A0A1M4VC12_9BACL</name>
<sequence length="228" mass="25333">MINSVIQGDCLEVMKTIETESIDSVITDPPYCSGGFTEAQKKASTQMIRSASTWFVNDNMTTLGLIWLIRNVAIECNRLLKPSGSMLIFCDWRMYPHLAPALESSGLQLRNLIVWDKGVMGLGFGFRPQHELVMEFVKGKAKYETKKGRNVIQAKRVTPKGKQHPTEKPVELMAELIKVVTPFGGTVLDPFCGSGTTLVAAKENGYSYIGIEKDEGYVQVARKRLGKI</sequence>
<evidence type="ECO:0000256" key="3">
    <source>
        <dbReference type="ARBA" id="ARBA00022679"/>
    </source>
</evidence>
<dbReference type="PANTHER" id="PTHR13370">
    <property type="entry name" value="RNA METHYLASE-RELATED"/>
    <property type="match status" value="1"/>
</dbReference>
<dbReference type="GO" id="GO:0009007">
    <property type="term" value="F:site-specific DNA-methyltransferase (adenine-specific) activity"/>
    <property type="evidence" value="ECO:0007669"/>
    <property type="project" value="TreeGrafter"/>
</dbReference>
<evidence type="ECO:0000256" key="1">
    <source>
        <dbReference type="ARBA" id="ARBA00006594"/>
    </source>
</evidence>
<dbReference type="InterPro" id="IPR002052">
    <property type="entry name" value="DNA_methylase_N6_adenine_CS"/>
</dbReference>
<keyword evidence="8" id="KW-1185">Reference proteome</keyword>
<dbReference type="GO" id="GO:0032259">
    <property type="term" value="P:methylation"/>
    <property type="evidence" value="ECO:0007669"/>
    <property type="project" value="UniProtKB-KW"/>
</dbReference>
<dbReference type="EMBL" id="FQVL01000002">
    <property type="protein sequence ID" value="SHE66509.1"/>
    <property type="molecule type" value="Genomic_DNA"/>
</dbReference>
<dbReference type="Proteomes" id="UP000184476">
    <property type="component" value="Unassembled WGS sequence"/>
</dbReference>
<dbReference type="InterPro" id="IPR001091">
    <property type="entry name" value="RM_Methyltransferase"/>
</dbReference>
<proteinExistence type="inferred from homology"/>
<feature type="domain" description="DNA methylase N-4/N-6" evidence="6">
    <location>
        <begin position="22"/>
        <end position="222"/>
    </location>
</feature>
<dbReference type="RefSeq" id="WP_084731156.1">
    <property type="nucleotide sequence ID" value="NZ_FQVL01000002.1"/>
</dbReference>
<evidence type="ECO:0000313" key="7">
    <source>
        <dbReference type="EMBL" id="SHE66509.1"/>
    </source>
</evidence>
<comment type="similarity">
    <text evidence="1 5">Belongs to the N(4)/N(6)-methyltransferase family.</text>
</comment>
<reference evidence="7 8" key="1">
    <citation type="submission" date="2016-11" db="EMBL/GenBank/DDBJ databases">
        <authorList>
            <person name="Jaros S."/>
            <person name="Januszkiewicz K."/>
            <person name="Wedrychowicz H."/>
        </authorList>
    </citation>
    <scope>NUCLEOTIDE SEQUENCE [LARGE SCALE GENOMIC DNA]</scope>
    <source>
        <strain evidence="7 8">DSM 44666</strain>
    </source>
</reference>
<organism evidence="7 8">
    <name type="scientific">Seinonella peptonophila</name>
    <dbReference type="NCBI Taxonomy" id="112248"/>
    <lineage>
        <taxon>Bacteria</taxon>
        <taxon>Bacillati</taxon>
        <taxon>Bacillota</taxon>
        <taxon>Bacilli</taxon>
        <taxon>Bacillales</taxon>
        <taxon>Thermoactinomycetaceae</taxon>
        <taxon>Seinonella</taxon>
    </lineage>
</organism>
<dbReference type="PROSITE" id="PS00092">
    <property type="entry name" value="N6_MTASE"/>
    <property type="match status" value="1"/>
</dbReference>
<evidence type="ECO:0000313" key="8">
    <source>
        <dbReference type="Proteomes" id="UP000184476"/>
    </source>
</evidence>
<accession>A0A1M4VC12</accession>
<dbReference type="SUPFAM" id="SSF53335">
    <property type="entry name" value="S-adenosyl-L-methionine-dependent methyltransferases"/>
    <property type="match status" value="1"/>
</dbReference>